<evidence type="ECO:0000313" key="2">
    <source>
        <dbReference type="Proteomes" id="UP001147733"/>
    </source>
</evidence>
<dbReference type="OrthoDB" id="4341391at2759"/>
<dbReference type="RefSeq" id="XP_056501666.1">
    <property type="nucleotide sequence ID" value="XM_056642254.1"/>
</dbReference>
<reference evidence="1" key="2">
    <citation type="journal article" date="2023" name="IMA Fungus">
        <title>Comparative genomic study of the Penicillium genus elucidates a diverse pangenome and 15 lateral gene transfer events.</title>
        <authorList>
            <person name="Petersen C."/>
            <person name="Sorensen T."/>
            <person name="Nielsen M.R."/>
            <person name="Sondergaard T.E."/>
            <person name="Sorensen J.L."/>
            <person name="Fitzpatrick D.A."/>
            <person name="Frisvad J.C."/>
            <person name="Nielsen K.L."/>
        </authorList>
    </citation>
    <scope>NUCLEOTIDE SEQUENCE</scope>
    <source>
        <strain evidence="1">IBT 23319</strain>
    </source>
</reference>
<dbReference type="EMBL" id="JAPQKT010000003">
    <property type="protein sequence ID" value="KAJ5234166.1"/>
    <property type="molecule type" value="Genomic_DNA"/>
</dbReference>
<dbReference type="GeneID" id="81381421"/>
<sequence>MEDDRTPGNLIDNYDLIVKYVHAIHLLKLLCMNAHIEAFDASPNTPLGRRALFMDRRPEHNARFYFLSDFLSGVKYLNDILAKLSLAPIRIQEGHAPDNISITAQVAKVNNIRRALGLPVVNLLEDAAEYGNWEIGPDQLTLSELFFELLFRSIYSRAISELADPDDPTATITDGESELENIVRRFSMLGQEDGISETRCGNEHARSSRGSA</sequence>
<keyword evidence="2" id="KW-1185">Reference proteome</keyword>
<evidence type="ECO:0000313" key="1">
    <source>
        <dbReference type="EMBL" id="KAJ5234166.1"/>
    </source>
</evidence>
<name>A0A9W9P2B7_PENCI</name>
<organism evidence="1 2">
    <name type="scientific">Penicillium citrinum</name>
    <dbReference type="NCBI Taxonomy" id="5077"/>
    <lineage>
        <taxon>Eukaryota</taxon>
        <taxon>Fungi</taxon>
        <taxon>Dikarya</taxon>
        <taxon>Ascomycota</taxon>
        <taxon>Pezizomycotina</taxon>
        <taxon>Eurotiomycetes</taxon>
        <taxon>Eurotiomycetidae</taxon>
        <taxon>Eurotiales</taxon>
        <taxon>Aspergillaceae</taxon>
        <taxon>Penicillium</taxon>
    </lineage>
</organism>
<accession>A0A9W9P2B7</accession>
<dbReference type="Proteomes" id="UP001147733">
    <property type="component" value="Unassembled WGS sequence"/>
</dbReference>
<proteinExistence type="predicted"/>
<dbReference type="AlphaFoldDB" id="A0A9W9P2B7"/>
<gene>
    <name evidence="1" type="ORF">N7469_003334</name>
</gene>
<protein>
    <submittedName>
        <fullName evidence="1">Uncharacterized protein</fullName>
    </submittedName>
</protein>
<comment type="caution">
    <text evidence="1">The sequence shown here is derived from an EMBL/GenBank/DDBJ whole genome shotgun (WGS) entry which is preliminary data.</text>
</comment>
<reference evidence="1" key="1">
    <citation type="submission" date="2022-11" db="EMBL/GenBank/DDBJ databases">
        <authorList>
            <person name="Petersen C."/>
        </authorList>
    </citation>
    <scope>NUCLEOTIDE SEQUENCE</scope>
    <source>
        <strain evidence="1">IBT 23319</strain>
    </source>
</reference>